<dbReference type="AlphaFoldDB" id="A0A502FSD9"/>
<dbReference type="GO" id="GO:0003824">
    <property type="term" value="F:catalytic activity"/>
    <property type="evidence" value="ECO:0007669"/>
    <property type="project" value="InterPro"/>
</dbReference>
<evidence type="ECO:0000256" key="4">
    <source>
        <dbReference type="ARBA" id="ARBA00022723"/>
    </source>
</evidence>
<comment type="caution">
    <text evidence="8">The sequence shown here is derived from an EMBL/GenBank/DDBJ whole genome shotgun (WGS) entry which is preliminary data.</text>
</comment>
<keyword evidence="2" id="KW-0004">4Fe-4S</keyword>
<reference evidence="8 9" key="1">
    <citation type="journal article" date="2019" name="Environ. Microbiol.">
        <title>Species interactions and distinct microbial communities in high Arctic permafrost affected cryosols are associated with the CH4 and CO2 gas fluxes.</title>
        <authorList>
            <person name="Altshuler I."/>
            <person name="Hamel J."/>
            <person name="Turney S."/>
            <person name="Magnuson E."/>
            <person name="Levesque R."/>
            <person name="Greer C."/>
            <person name="Whyte L.G."/>
        </authorList>
    </citation>
    <scope>NUCLEOTIDE SEQUENCE [LARGE SCALE GENOMIC DNA]</scope>
    <source>
        <strain evidence="8 9">S9.3B</strain>
    </source>
</reference>
<proteinExistence type="predicted"/>
<evidence type="ECO:0000256" key="6">
    <source>
        <dbReference type="ARBA" id="ARBA00023014"/>
    </source>
</evidence>
<dbReference type="CDD" id="cd01335">
    <property type="entry name" value="Radical_SAM"/>
    <property type="match status" value="1"/>
</dbReference>
<dbReference type="PANTHER" id="PTHR11228">
    <property type="entry name" value="RADICAL SAM DOMAIN PROTEIN"/>
    <property type="match status" value="1"/>
</dbReference>
<evidence type="ECO:0000256" key="5">
    <source>
        <dbReference type="ARBA" id="ARBA00023004"/>
    </source>
</evidence>
<dbReference type="Pfam" id="PF04055">
    <property type="entry name" value="Radical_SAM"/>
    <property type="match status" value="1"/>
</dbReference>
<evidence type="ECO:0000256" key="2">
    <source>
        <dbReference type="ARBA" id="ARBA00022485"/>
    </source>
</evidence>
<evidence type="ECO:0000259" key="7">
    <source>
        <dbReference type="PROSITE" id="PS51918"/>
    </source>
</evidence>
<dbReference type="GO" id="GO:0051539">
    <property type="term" value="F:4 iron, 4 sulfur cluster binding"/>
    <property type="evidence" value="ECO:0007669"/>
    <property type="project" value="UniProtKB-KW"/>
</dbReference>
<comment type="cofactor">
    <cofactor evidence="1">
        <name>[4Fe-4S] cluster</name>
        <dbReference type="ChEBI" id="CHEBI:49883"/>
    </cofactor>
</comment>
<keyword evidence="4" id="KW-0479">Metal-binding</keyword>
<keyword evidence="5" id="KW-0408">Iron</keyword>
<keyword evidence="6" id="KW-0411">Iron-sulfur</keyword>
<protein>
    <submittedName>
        <fullName evidence="8">Radical SAM protein</fullName>
    </submittedName>
</protein>
<dbReference type="EMBL" id="RCZP01000022">
    <property type="protein sequence ID" value="TPG52300.1"/>
    <property type="molecule type" value="Genomic_DNA"/>
</dbReference>
<dbReference type="InterPro" id="IPR007197">
    <property type="entry name" value="rSAM"/>
</dbReference>
<organism evidence="8 9">
    <name type="scientific">Muricoccus nepalensis</name>
    <dbReference type="NCBI Taxonomy" id="1854500"/>
    <lineage>
        <taxon>Bacteria</taxon>
        <taxon>Pseudomonadati</taxon>
        <taxon>Pseudomonadota</taxon>
        <taxon>Alphaproteobacteria</taxon>
        <taxon>Acetobacterales</taxon>
        <taxon>Roseomonadaceae</taxon>
        <taxon>Muricoccus</taxon>
    </lineage>
</organism>
<dbReference type="Proteomes" id="UP000317078">
    <property type="component" value="Unassembled WGS sequence"/>
</dbReference>
<dbReference type="OrthoDB" id="9792276at2"/>
<dbReference type="InterPro" id="IPR050377">
    <property type="entry name" value="Radical_SAM_PqqE_MftC-like"/>
</dbReference>
<dbReference type="PIRSF" id="PIRSF037420">
    <property type="entry name" value="PQQ_syn_pqqE"/>
    <property type="match status" value="1"/>
</dbReference>
<dbReference type="SFLD" id="SFLDG01067">
    <property type="entry name" value="SPASM/twitch_domain_containing"/>
    <property type="match status" value="1"/>
</dbReference>
<dbReference type="InterPro" id="IPR023885">
    <property type="entry name" value="4Fe4S-binding_SPASM_dom"/>
</dbReference>
<dbReference type="InterPro" id="IPR013785">
    <property type="entry name" value="Aldolase_TIM"/>
</dbReference>
<gene>
    <name evidence="8" type="ORF">EAH89_18880</name>
</gene>
<keyword evidence="3" id="KW-0949">S-adenosyl-L-methionine</keyword>
<dbReference type="SFLD" id="SFLDG01386">
    <property type="entry name" value="main_SPASM_domain-containing"/>
    <property type="match status" value="1"/>
</dbReference>
<dbReference type="Gene3D" id="3.20.20.70">
    <property type="entry name" value="Aldolase class I"/>
    <property type="match status" value="1"/>
</dbReference>
<name>A0A502FSD9_9PROT</name>
<dbReference type="InterPro" id="IPR058240">
    <property type="entry name" value="rSAM_sf"/>
</dbReference>
<feature type="domain" description="Radical SAM core" evidence="7">
    <location>
        <begin position="7"/>
        <end position="226"/>
    </location>
</feature>
<dbReference type="PROSITE" id="PS51918">
    <property type="entry name" value="RADICAL_SAM"/>
    <property type="match status" value="1"/>
</dbReference>
<evidence type="ECO:0000313" key="9">
    <source>
        <dbReference type="Proteomes" id="UP000317078"/>
    </source>
</evidence>
<dbReference type="SFLD" id="SFLDS00029">
    <property type="entry name" value="Radical_SAM"/>
    <property type="match status" value="1"/>
</dbReference>
<dbReference type="SUPFAM" id="SSF102114">
    <property type="entry name" value="Radical SAM enzymes"/>
    <property type="match status" value="1"/>
</dbReference>
<sequence length="341" mass="38407">MTVHPQFSKPLKLTMIVTNTCNLNCAHCYSDCTKTPSSKELTTAEWKEVIDHLVSNDVMHVFIEGGEPFSRPDFLELLSHMSRRLDITVRTFANLITPEIAREIKRLKVSMVCVDFLGPDAETHDYLSEVPGSFEAGLQGARNLKAAGVPVYTLMILNRANHGKVQQYLELASSLGAYKAAVLRFYPIGRAKRRWSELALSLSEMEEAITNVSVPAGLHYVQSWHPNDGNTCYQMSSISPHGRSIGCPYLREFVDLGDVRTKPFIETWDDPLWKELRSGVVEDACAHCHDTQKSNGGCRATAFAFHGRWDAPDPFCSHMNAGVDLKTLPEEMHWRQPWVER</sequence>
<evidence type="ECO:0000313" key="8">
    <source>
        <dbReference type="EMBL" id="TPG52300.1"/>
    </source>
</evidence>
<dbReference type="Pfam" id="PF13186">
    <property type="entry name" value="SPASM"/>
    <property type="match status" value="1"/>
</dbReference>
<dbReference type="GO" id="GO:0046872">
    <property type="term" value="F:metal ion binding"/>
    <property type="evidence" value="ECO:0007669"/>
    <property type="project" value="UniProtKB-KW"/>
</dbReference>
<dbReference type="InterPro" id="IPR017200">
    <property type="entry name" value="PqqE-like"/>
</dbReference>
<dbReference type="PANTHER" id="PTHR11228:SF7">
    <property type="entry name" value="PQQA PEPTIDE CYCLASE"/>
    <property type="match status" value="1"/>
</dbReference>
<keyword evidence="9" id="KW-1185">Reference proteome</keyword>
<accession>A0A502FSD9</accession>
<evidence type="ECO:0000256" key="3">
    <source>
        <dbReference type="ARBA" id="ARBA00022691"/>
    </source>
</evidence>
<evidence type="ECO:0000256" key="1">
    <source>
        <dbReference type="ARBA" id="ARBA00001966"/>
    </source>
</evidence>